<accession>A0A4Y5UGQ9</accession>
<dbReference type="AlphaFoldDB" id="A0A4Y5UGQ9"/>
<dbReference type="InterPro" id="IPR020202">
    <property type="entry name" value="Atracotoxin"/>
</dbReference>
<proteinExistence type="evidence at transcript level"/>
<dbReference type="EMBL" id="MH754619">
    <property type="protein sequence ID" value="QDC23154.1"/>
    <property type="molecule type" value="mRNA"/>
</dbReference>
<evidence type="ECO:0000256" key="2">
    <source>
        <dbReference type="ARBA" id="ARBA00022525"/>
    </source>
</evidence>
<name>A0A4Y5UGQ9_CUPSA</name>
<evidence type="ECO:0000256" key="1">
    <source>
        <dbReference type="ARBA" id="ARBA00004613"/>
    </source>
</evidence>
<protein>
    <submittedName>
        <fullName evidence="4">Toxin 21 isoform b</fullName>
    </submittedName>
</protein>
<dbReference type="Pfam" id="PF17556">
    <property type="entry name" value="MIT_LIKE_ACTX"/>
    <property type="match status" value="1"/>
</dbReference>
<evidence type="ECO:0000313" key="4">
    <source>
        <dbReference type="EMBL" id="QDC23154.1"/>
    </source>
</evidence>
<feature type="signal peptide" evidence="3">
    <location>
        <begin position="1"/>
        <end position="22"/>
    </location>
</feature>
<sequence length="87" mass="9561" precursor="true">MKVTVAFIVLASLMCLVYSASSEPISCGDGYCGEGQCCSGTHYNPHCKFYGDDGDICQRPNNYNQYKTACPCKEGLTCNVINRCQRD</sequence>
<dbReference type="GO" id="GO:0005576">
    <property type="term" value="C:extracellular region"/>
    <property type="evidence" value="ECO:0007669"/>
    <property type="project" value="UniProtKB-SubCell"/>
</dbReference>
<reference evidence="4" key="1">
    <citation type="journal article" date="2019" name="Toxins">
        <title>The dual prey-inactivation strategy of spiders-in-depth venomic analysis of Cupiennius salei.</title>
        <authorList>
            <person name="Kuhn-Nentwig L."/>
            <person name="Langenegger N."/>
            <person name="Heller M."/>
            <person name="Koua D."/>
            <person name="Nentwig W."/>
        </authorList>
    </citation>
    <scope>NUCLEOTIDE SEQUENCE</scope>
    <source>
        <tissue evidence="4">Venom gland</tissue>
    </source>
</reference>
<dbReference type="Gene3D" id="2.10.80.10">
    <property type="entry name" value="Lipase, subunit A"/>
    <property type="match status" value="1"/>
</dbReference>
<evidence type="ECO:0000256" key="3">
    <source>
        <dbReference type="SAM" id="SignalP"/>
    </source>
</evidence>
<keyword evidence="2" id="KW-0964">Secreted</keyword>
<keyword evidence="3" id="KW-0732">Signal</keyword>
<comment type="subcellular location">
    <subcellularLocation>
        <location evidence="1">Secreted</location>
    </subcellularLocation>
</comment>
<organism evidence="4">
    <name type="scientific">Cupiennius salei</name>
    <name type="common">American wandering spider</name>
    <dbReference type="NCBI Taxonomy" id="6928"/>
    <lineage>
        <taxon>Eukaryota</taxon>
        <taxon>Metazoa</taxon>
        <taxon>Ecdysozoa</taxon>
        <taxon>Arthropoda</taxon>
        <taxon>Chelicerata</taxon>
        <taxon>Arachnida</taxon>
        <taxon>Araneae</taxon>
        <taxon>Araneomorphae</taxon>
        <taxon>Entelegynae</taxon>
        <taxon>Lycosoidea</taxon>
        <taxon>Ctenidae</taxon>
        <taxon>Cupiennius</taxon>
    </lineage>
</organism>
<feature type="chain" id="PRO_5021372885" evidence="3">
    <location>
        <begin position="23"/>
        <end position="87"/>
    </location>
</feature>